<feature type="coiled-coil region" evidence="1">
    <location>
        <begin position="374"/>
        <end position="436"/>
    </location>
</feature>
<feature type="coiled-coil region" evidence="1">
    <location>
        <begin position="1089"/>
        <end position="1252"/>
    </location>
</feature>
<feature type="compositionally biased region" description="Low complexity" evidence="2">
    <location>
        <begin position="1"/>
        <end position="22"/>
    </location>
</feature>
<dbReference type="Proteomes" id="UP000243459">
    <property type="component" value="Chromosome 2"/>
</dbReference>
<keyword evidence="1" id="KW-0175">Coiled coil</keyword>
<dbReference type="Gene3D" id="1.10.287.1490">
    <property type="match status" value="1"/>
</dbReference>
<evidence type="ECO:0000313" key="3">
    <source>
        <dbReference type="EMBL" id="ONK77691.1"/>
    </source>
</evidence>
<protein>
    <submittedName>
        <fullName evidence="3">Uncharacterized protein</fullName>
    </submittedName>
</protein>
<dbReference type="OMA" id="EKSNEHE"/>
<dbReference type="EMBL" id="CM007382">
    <property type="protein sequence ID" value="ONK77691.1"/>
    <property type="molecule type" value="Genomic_DNA"/>
</dbReference>
<feature type="coiled-coil region" evidence="1">
    <location>
        <begin position="654"/>
        <end position="712"/>
    </location>
</feature>
<feature type="coiled-coil region" evidence="1">
    <location>
        <begin position="1741"/>
        <end position="1768"/>
    </location>
</feature>
<keyword evidence="4" id="KW-1185">Reference proteome</keyword>
<name>A0A5P1FLY8_ASPOF</name>
<dbReference type="PANTHER" id="PTHR43939:SF68">
    <property type="entry name" value="CENTROSOMAL PROTEIN OF 290 KDA-LIKE"/>
    <property type="match status" value="1"/>
</dbReference>
<feature type="coiled-coil region" evidence="1">
    <location>
        <begin position="472"/>
        <end position="569"/>
    </location>
</feature>
<evidence type="ECO:0000256" key="1">
    <source>
        <dbReference type="SAM" id="Coils"/>
    </source>
</evidence>
<feature type="coiled-coil region" evidence="1">
    <location>
        <begin position="1393"/>
        <end position="1427"/>
    </location>
</feature>
<evidence type="ECO:0000313" key="4">
    <source>
        <dbReference type="Proteomes" id="UP000243459"/>
    </source>
</evidence>
<feature type="compositionally biased region" description="Polar residues" evidence="2">
    <location>
        <begin position="35"/>
        <end position="46"/>
    </location>
</feature>
<proteinExistence type="predicted"/>
<evidence type="ECO:0000256" key="2">
    <source>
        <dbReference type="SAM" id="MobiDB-lite"/>
    </source>
</evidence>
<sequence>MAPSSSDSDSPKSTKSNSSSSSSEEEEDRKRKSNAHQSSDESTSSDGVLVEIPSNPDHDAREMQGETDGGILVNIDGSMHEGREDLFVDAPEELGSARSSTGLDESVAVIEYGESSAESLSSRPRSVEDEIARMRDRLDETQAQCRKYKEEREVFGREVSSLLHQLQDIFEQRSLSGASNKESVEHLHQIGRGGEEEAFMSPTPLHAMVNDCSKMLSHLKSILGEQLNSEDTIKGLNTALYAKEQEVEDLNLKLAESNVCQDVITSYLGSVQEMWSNSLKESSNEVSNRLLTSLEAVTGQERSSFEDFVGDGISLVEKKTLSLIEKHTQLLSETDHLRQFMAETRPELLTTEKNEFVDVFSAISEELLGRKKREASLLEKISELVDENRRLAEEVNRMRESLEAAHAETNKSKTDLEQAESKLAAAREKLSIAVTKGKSLVQHRDALKQSLAEKTNDLEKCVLELQQKSSALEASATSIDELKQLLAEKTNELENCLLILQQKSTALETAETVSFELNQSLSEKTSELEKCLLELQQKSEALDNTEAIAEELKQSLAEKIRELDKCSLELRQKSDVLENTETNCEKLKHFLTDKNNELEKCLFELQQKSDALEASKISGEELRDALSQKTSELENCLQQVQTSEAIVGELQISLAEKISELEKCQIDLQQKSDNLQTSIVSTEELINAQNLANSLQASLSEKEKVLQEIEEIMQHSDIQDDLLNMEVVDRVKWFVNHKHKSDALFMAKEDIVKLQEEISGTSVSVASHESELSEAQKELDHLAASLSEVKREKDSVQGAHDDLKYKYEKIAEKLSSIFSEKDVVMMEVAGPCASTSIDALSFDPELLVENCFSTVRERMKKIVSERERFEEMQISLYIKSQEQMLYSNILEEETVARSEVMTLSNELGRASEEVNTLRNEKEALQKELDRVEERSSLIREKLSLAVKKGKGLVQEREGFKHSLDEKNSEIEKLNQELQHQESSIIEYKEQIKSLSSYPEQIQKLESDIVSLKDLMEQNEKLLLESNSMLQTLMDSIEDIALPTDRTFEKPVDKLYWIAEHIHESEAAKAHREQEHEVLKSEAALQANRLADALATIDTLKDELTTAEKHIDNIVQEKQDLQLVKLNIEQELEKLKEVSSMQGSKLEDAYATIRSLEEQLGKMNTEQELKELKEQSFMQARKIEDAYATIRSLEDALAQASNSISNLEAQKYETESKSQQQIGALNTKLTDCMKELAATRSNLENQSEELVSHLGGLKMLIEDKRLFSLMSEEFRKKIEGLRHIQILLQDLHGQFSAKGLHIHTGFELPDFAKISALLNFEDFINDEIYNSKISTEDLDDDAALSNIVERLQYQAEVLGNRFQGLSRYTDDYITVVLQALQAISSEFIHMLDLGESLKVTVNKLEAENQEQAAEMSSLEKEMVNLLSACQDASQGLRSEFTYLLELYPEDDILKSSLDSGSIEAVGRRQEEGKGGEHASAAESLLLASRKIRIQAQQLTRVNRALLASMNDLKNKLKQAELTAETAIQDRQLSQERHLKLERDLEDLQKVCSEMKVKIQDKQVKEDILRDKEAELSSLQNALTAKVKEIDESLFSEGQLVAVIDKVNNMVIPFSESHIEEVHFSSPVDKLIYVLDKFPELLHRVASLTYEKEDMQLILDSHVREIEHQNKAAETVGMNYQDLESKKLELIELTVGLEKIIRRFGGNNLSEDQKPSSTNGFLPVLERLMISSYNEVEVSKSRMQELGAKLQAKEKVVDELLTKNKLLEDSVHARLAQPDTSPASIGSEISEIEDVGPLAKNSISPPVAHARTLRKGSTDHLVLNIGSESDPLISAQESDDKGHVFKSLNASGLIPKQGKMIADKVDGIWVSGGRSLMNRPTARLGLIAYWIFLHLWLLGTIL</sequence>
<feature type="region of interest" description="Disordered" evidence="2">
    <location>
        <begin position="1"/>
        <end position="67"/>
    </location>
</feature>
<feature type="coiled-coil region" evidence="1">
    <location>
        <begin position="1494"/>
        <end position="1587"/>
    </location>
</feature>
<dbReference type="Gramene" id="ONK77691">
    <property type="protein sequence ID" value="ONK77691"/>
    <property type="gene ID" value="A4U43_C02F9520"/>
</dbReference>
<dbReference type="PANTHER" id="PTHR43939">
    <property type="entry name" value="COILED-COIL DOMAIN-CONTAINING PROTEIN 158"/>
    <property type="match status" value="1"/>
</dbReference>
<reference evidence="4" key="1">
    <citation type="journal article" date="2017" name="Nat. Commun.">
        <title>The asparagus genome sheds light on the origin and evolution of a young Y chromosome.</title>
        <authorList>
            <person name="Harkess A."/>
            <person name="Zhou J."/>
            <person name="Xu C."/>
            <person name="Bowers J.E."/>
            <person name="Van der Hulst R."/>
            <person name="Ayyampalayam S."/>
            <person name="Mercati F."/>
            <person name="Riccardi P."/>
            <person name="McKain M.R."/>
            <person name="Kakrana A."/>
            <person name="Tang H."/>
            <person name="Ray J."/>
            <person name="Groenendijk J."/>
            <person name="Arikit S."/>
            <person name="Mathioni S.M."/>
            <person name="Nakano M."/>
            <person name="Shan H."/>
            <person name="Telgmann-Rauber A."/>
            <person name="Kanno A."/>
            <person name="Yue Z."/>
            <person name="Chen H."/>
            <person name="Li W."/>
            <person name="Chen Y."/>
            <person name="Xu X."/>
            <person name="Zhang Y."/>
            <person name="Luo S."/>
            <person name="Chen H."/>
            <person name="Gao J."/>
            <person name="Mao Z."/>
            <person name="Pires J.C."/>
            <person name="Luo M."/>
            <person name="Kudrna D."/>
            <person name="Wing R.A."/>
            <person name="Meyers B.C."/>
            <person name="Yi K."/>
            <person name="Kong H."/>
            <person name="Lavrijsen P."/>
            <person name="Sunseri F."/>
            <person name="Falavigna A."/>
            <person name="Ye Y."/>
            <person name="Leebens-Mack J.H."/>
            <person name="Chen G."/>
        </authorList>
    </citation>
    <scope>NUCLEOTIDE SEQUENCE [LARGE SCALE GENOMIC DNA]</scope>
    <source>
        <strain evidence="4">cv. DH0086</strain>
    </source>
</reference>
<feature type="coiled-coil region" evidence="1">
    <location>
        <begin position="765"/>
        <end position="792"/>
    </location>
</feature>
<organism evidence="3 4">
    <name type="scientific">Asparagus officinalis</name>
    <name type="common">Garden asparagus</name>
    <dbReference type="NCBI Taxonomy" id="4686"/>
    <lineage>
        <taxon>Eukaryota</taxon>
        <taxon>Viridiplantae</taxon>
        <taxon>Streptophyta</taxon>
        <taxon>Embryophyta</taxon>
        <taxon>Tracheophyta</taxon>
        <taxon>Spermatophyta</taxon>
        <taxon>Magnoliopsida</taxon>
        <taxon>Liliopsida</taxon>
        <taxon>Asparagales</taxon>
        <taxon>Asparagaceae</taxon>
        <taxon>Asparagoideae</taxon>
        <taxon>Asparagus</taxon>
    </lineage>
</organism>
<gene>
    <name evidence="3" type="ORF">A4U43_C02F9520</name>
</gene>
<feature type="coiled-coil region" evidence="1">
    <location>
        <begin position="900"/>
        <end position="1031"/>
    </location>
</feature>
<accession>A0A5P1FLY8</accession>
<feature type="coiled-coil region" evidence="1">
    <location>
        <begin position="131"/>
        <end position="158"/>
    </location>
</feature>